<keyword evidence="2" id="KW-0812">Transmembrane</keyword>
<evidence type="ECO:0000313" key="3">
    <source>
        <dbReference type="EMBL" id="KIM89424.1"/>
    </source>
</evidence>
<dbReference type="InParanoid" id="A0A0C3GCI2"/>
<reference evidence="4" key="2">
    <citation type="submission" date="2015-01" db="EMBL/GenBank/DDBJ databases">
        <title>Evolutionary Origins and Diversification of the Mycorrhizal Mutualists.</title>
        <authorList>
            <consortium name="DOE Joint Genome Institute"/>
            <consortium name="Mycorrhizal Genomics Consortium"/>
            <person name="Kohler A."/>
            <person name="Kuo A."/>
            <person name="Nagy L.G."/>
            <person name="Floudas D."/>
            <person name="Copeland A."/>
            <person name="Barry K.W."/>
            <person name="Cichocki N."/>
            <person name="Veneault-Fourrey C."/>
            <person name="LaButti K."/>
            <person name="Lindquist E.A."/>
            <person name="Lipzen A."/>
            <person name="Lundell T."/>
            <person name="Morin E."/>
            <person name="Murat C."/>
            <person name="Riley R."/>
            <person name="Ohm R."/>
            <person name="Sun H."/>
            <person name="Tunlid A."/>
            <person name="Henrissat B."/>
            <person name="Grigoriev I.V."/>
            <person name="Hibbett D.S."/>
            <person name="Martin F."/>
        </authorList>
    </citation>
    <scope>NUCLEOTIDE SEQUENCE [LARGE SCALE GENOMIC DNA]</scope>
    <source>
        <strain evidence="4">F 1598</strain>
    </source>
</reference>
<protein>
    <submittedName>
        <fullName evidence="3">Uncharacterized protein</fullName>
    </submittedName>
</protein>
<sequence>MRRSAGSQEARDPESGNTDRRFLNGRMGKGKDEPAYCCAGTLWWCQILAVTVWGYYLAPKKEQRGL</sequence>
<evidence type="ECO:0000256" key="1">
    <source>
        <dbReference type="SAM" id="MobiDB-lite"/>
    </source>
</evidence>
<dbReference type="HOGENOM" id="CLU_2832028_0_0_1"/>
<dbReference type="AlphaFoldDB" id="A0A0C3GCI2"/>
<evidence type="ECO:0000313" key="4">
    <source>
        <dbReference type="Proteomes" id="UP000054166"/>
    </source>
</evidence>
<name>A0A0C3GCI2_PILCF</name>
<accession>A0A0C3GCI2</accession>
<keyword evidence="2" id="KW-1133">Transmembrane helix</keyword>
<gene>
    <name evidence="3" type="ORF">PILCRDRAFT_813354</name>
</gene>
<organism evidence="3 4">
    <name type="scientific">Piloderma croceum (strain F 1598)</name>
    <dbReference type="NCBI Taxonomy" id="765440"/>
    <lineage>
        <taxon>Eukaryota</taxon>
        <taxon>Fungi</taxon>
        <taxon>Dikarya</taxon>
        <taxon>Basidiomycota</taxon>
        <taxon>Agaricomycotina</taxon>
        <taxon>Agaricomycetes</taxon>
        <taxon>Agaricomycetidae</taxon>
        <taxon>Atheliales</taxon>
        <taxon>Atheliaceae</taxon>
        <taxon>Piloderma</taxon>
    </lineage>
</organism>
<keyword evidence="4" id="KW-1185">Reference proteome</keyword>
<dbReference type="Proteomes" id="UP000054166">
    <property type="component" value="Unassembled WGS sequence"/>
</dbReference>
<feature type="transmembrane region" description="Helical" evidence="2">
    <location>
        <begin position="35"/>
        <end position="56"/>
    </location>
</feature>
<proteinExistence type="predicted"/>
<reference evidence="3 4" key="1">
    <citation type="submission" date="2014-04" db="EMBL/GenBank/DDBJ databases">
        <authorList>
            <consortium name="DOE Joint Genome Institute"/>
            <person name="Kuo A."/>
            <person name="Tarkka M."/>
            <person name="Buscot F."/>
            <person name="Kohler A."/>
            <person name="Nagy L.G."/>
            <person name="Floudas D."/>
            <person name="Copeland A."/>
            <person name="Barry K.W."/>
            <person name="Cichocki N."/>
            <person name="Veneault-Fourrey C."/>
            <person name="LaButti K."/>
            <person name="Lindquist E.A."/>
            <person name="Lipzen A."/>
            <person name="Lundell T."/>
            <person name="Morin E."/>
            <person name="Murat C."/>
            <person name="Sun H."/>
            <person name="Tunlid A."/>
            <person name="Henrissat B."/>
            <person name="Grigoriev I.V."/>
            <person name="Hibbett D.S."/>
            <person name="Martin F."/>
            <person name="Nordberg H.P."/>
            <person name="Cantor M.N."/>
            <person name="Hua S.X."/>
        </authorList>
    </citation>
    <scope>NUCLEOTIDE SEQUENCE [LARGE SCALE GENOMIC DNA]</scope>
    <source>
        <strain evidence="3 4">F 1598</strain>
    </source>
</reference>
<keyword evidence="2" id="KW-0472">Membrane</keyword>
<feature type="region of interest" description="Disordered" evidence="1">
    <location>
        <begin position="1"/>
        <end position="31"/>
    </location>
</feature>
<evidence type="ECO:0000256" key="2">
    <source>
        <dbReference type="SAM" id="Phobius"/>
    </source>
</evidence>
<feature type="compositionally biased region" description="Basic and acidic residues" evidence="1">
    <location>
        <begin position="9"/>
        <end position="22"/>
    </location>
</feature>
<dbReference type="EMBL" id="KN832975">
    <property type="protein sequence ID" value="KIM89424.1"/>
    <property type="molecule type" value="Genomic_DNA"/>
</dbReference>